<comment type="caution">
    <text evidence="1">The sequence shown here is derived from an EMBL/GenBank/DDBJ whole genome shotgun (WGS) entry which is preliminary data.</text>
</comment>
<dbReference type="InterPro" id="IPR012334">
    <property type="entry name" value="Pectin_lyas_fold"/>
</dbReference>
<dbReference type="Proteomes" id="UP000078316">
    <property type="component" value="Unassembled WGS sequence"/>
</dbReference>
<name>A0A179SID3_9HYPH</name>
<gene>
    <name evidence="1" type="ORF">A5481_06030</name>
</gene>
<dbReference type="Gene3D" id="2.10.10.30">
    <property type="match status" value="1"/>
</dbReference>
<organism evidence="1 2">
    <name type="scientific">Methylobacterium platani</name>
    <dbReference type="NCBI Taxonomy" id="427683"/>
    <lineage>
        <taxon>Bacteria</taxon>
        <taxon>Pseudomonadati</taxon>
        <taxon>Pseudomonadota</taxon>
        <taxon>Alphaproteobacteria</taxon>
        <taxon>Hyphomicrobiales</taxon>
        <taxon>Methylobacteriaceae</taxon>
        <taxon>Methylobacterium</taxon>
    </lineage>
</organism>
<dbReference type="OrthoDB" id="9788772at2"/>
<protein>
    <recommendedName>
        <fullName evidence="3">Pectate lyase superfamily protein domain-containing protein</fullName>
    </recommendedName>
</protein>
<dbReference type="InterPro" id="IPR011050">
    <property type="entry name" value="Pectin_lyase_fold/virulence"/>
</dbReference>
<dbReference type="SUPFAM" id="SSF51126">
    <property type="entry name" value="Pectin lyase-like"/>
    <property type="match status" value="1"/>
</dbReference>
<dbReference type="RefSeq" id="WP_048432248.1">
    <property type="nucleotide sequence ID" value="NZ_LWHQ01000011.1"/>
</dbReference>
<sequence>MADPRQPLRVLRGNEAQFASYVGLSGEPGYATDSRRPRMMTGDKPGGIILAGLDDNGQANSLPALGRPLVDHFGDMINIKNFPYNCKGNDIDPDTDGLQRALSDMVTTGRPIFIPPGRYRSGQLRYPVSAAYSQMGSIFGYDKNLTQIRRIGDNQSLGLLTIGDPNATNFTANINISGLTLNGMDPNLPVLVTYDLVKSVLRQINCIGGSVGYQMYGGITNMLFDFNCDNNGTGLMARGFASKAGGGMPNHIHIIGAFGGNLKYGLDIDGGVNFMLDGCDVEGNGRTFDADSGGLLVGPNMGGDISRIRNYPGVTARNCWFEANKGKADVRLQSGLNAIEHSKFFSTPDATRHDVLIEGGNYMIVNCATGTAKTANLKDSINCERGNYVIGGLFPGVDLVRCSVLAAPTLHNINNPLNATEGLNVYNQPAYAHAGMTVDGPTKIAGPFLNAGGVKVAASGGNYFVPEGSGWVMFTQTSAIANQGCILPVAAGDGHLIEIGTIGTITSLYVAAQGGATVIGTSSDPANPTKQGDPVTLTASTPLRFRYDAAGTRWLRT</sequence>
<dbReference type="EMBL" id="LWHQ01000011">
    <property type="protein sequence ID" value="OAS26274.1"/>
    <property type="molecule type" value="Genomic_DNA"/>
</dbReference>
<evidence type="ECO:0008006" key="3">
    <source>
        <dbReference type="Google" id="ProtNLM"/>
    </source>
</evidence>
<dbReference type="AlphaFoldDB" id="A0A179SID3"/>
<evidence type="ECO:0000313" key="2">
    <source>
        <dbReference type="Proteomes" id="UP000078316"/>
    </source>
</evidence>
<proteinExistence type="predicted"/>
<evidence type="ECO:0000313" key="1">
    <source>
        <dbReference type="EMBL" id="OAS26274.1"/>
    </source>
</evidence>
<accession>A0A179SID3</accession>
<reference evidence="1 2" key="1">
    <citation type="submission" date="2016-04" db="EMBL/GenBank/DDBJ databases">
        <authorList>
            <person name="Evans L.H."/>
            <person name="Alamgir A."/>
            <person name="Owens N."/>
            <person name="Weber N.D."/>
            <person name="Virtaneva K."/>
            <person name="Barbian K."/>
            <person name="Babar A."/>
            <person name="Rosenke K."/>
        </authorList>
    </citation>
    <scope>NUCLEOTIDE SEQUENCE [LARGE SCALE GENOMIC DNA]</scope>
    <source>
        <strain evidence="1 2">PMB02</strain>
    </source>
</reference>
<dbReference type="STRING" id="427683.A5481_06030"/>
<dbReference type="Gene3D" id="2.160.20.10">
    <property type="entry name" value="Single-stranded right-handed beta-helix, Pectin lyase-like"/>
    <property type="match status" value="1"/>
</dbReference>